<dbReference type="GeneID" id="40312620"/>
<dbReference type="KEGG" id="bbes:BESB_076940"/>
<reference evidence="2 3" key="1">
    <citation type="submission" date="2017-09" db="EMBL/GenBank/DDBJ databases">
        <title>Genome sequencing of Besnoitia besnoiti strain Bb-Ger1.</title>
        <authorList>
            <person name="Schares G."/>
            <person name="Venepally P."/>
            <person name="Lorenzi H.A."/>
        </authorList>
    </citation>
    <scope>NUCLEOTIDE SEQUENCE [LARGE SCALE GENOMIC DNA]</scope>
    <source>
        <strain evidence="2 3">Bb-Ger1</strain>
    </source>
</reference>
<feature type="compositionally biased region" description="Gly residues" evidence="1">
    <location>
        <begin position="572"/>
        <end position="585"/>
    </location>
</feature>
<dbReference type="VEuPathDB" id="ToxoDB:BESB_076940"/>
<sequence>MAPSPSTAELRGRPARRAAARSRASGSANSALDSRLSSARGTLHTQLAECSPPPSSRLLRCADSSRDASLERDNPLPAPLSGAAESLHGSVASLSPSSPLMFQEEIVLLAQLPATAWSQRAIHEDREESGEALAADLRVASAGRESPSSSFMPHPEDLSDAGGGGWRDRGLGGGSYSPQHASEREDGLLGASSPSTRRGFDYLRSWTSRGRSQSRQEEGYESLRGRFSGSLSRFYTRASVSVSSAPEGAGRRGPLDLFTGSRRFFRSFSRSSFANLASGRDSLVPNDGGGYASGSSLPIRLRETQSKPPRNLAEPYVFPATSPTGAGDCGGTDPAAQTLTNNLRASMRQASLLLQPRQATRPAPLYPAAPSPASRAPSNGPEPPGARAASPPGFSAPAAATRPGQRFAAPVWGEGLGRAAAARGGGDTEAGARRGSGWRAARQDSPQGAKRSARSSSSPPQPGPFPAAEQQAPHRGGCRQRRSAQSVQRMAGPRGEERRSSWLFPPGRRRQTDSGGRASAAAGAPPLWWMGCRRNCAEGEDGSESVRSDARGGGGAARRRTQSLVHRDSWWGMGGGDGDGLAGKRGQGSVLERTLEHVKEMAALELEDDLGVMLGKRRDATWNSERTGRCLSLLSCLGQITLRSDVIRQRRTGRRLFHMASLIACGVLDDPEWMDALTDVKKHRAAKGEAQSGFKRALVLRENTYHGLLCFMVTLGVLFCAVGAGIIVGMIMTSSMLSPSVALLRIAFSLPQSQQPPPHPDPSVYAAAAGDAVSPDGIAFHTRGFAGKVPLKRLHRSLETATALDSLVLLVPPAAAEKGDVAAVLTGGFLATLAIHNQGIEANFSALLEMSYLPATEIGASSSEVCFTPKNTAFPSRSSPAARTLSARDAALRTSAFSSAAPPPPASSLAYFWRLASVEPRVARTALQTREVKQERGAEVSYCEAVWESFGSSSFLIPLDIQQRTPAQLESGAPVLRHVILDPVLSRLLHALVDYAPNADATKRDAAARSSFAAAAEGAPPRGAPSSRRHWLGDASSSIPPSSSASTGAYSEEGDLRAGSLFKNMASRGDQAYALTVTPSVDWVGLSSGYNEVTFAVNLNRRISTSEKSFLEAIKRDCGTSKRVYLSLALKGVVTNTALQTGDERNWMTLSFTLPCVQVEGNDPRARPKTAARAGSPESAATGARTRTQRHLQSWRPRQAVEASGGSAPAASRRGGSQSSRVTGGAAPAAAGSCEEDSATAKPLGAAAVDKGAASGALAAGGGVVDKNAWPPRYFLYDSVLGKEGLERYRGVLADTLLRWVRRNPVCKMVVDRLAKEAWTPLKESTVIQ</sequence>
<feature type="compositionally biased region" description="Low complexity" evidence="1">
    <location>
        <begin position="447"/>
        <end position="458"/>
    </location>
</feature>
<feature type="region of interest" description="Disordered" evidence="1">
    <location>
        <begin position="355"/>
        <end position="403"/>
    </location>
</feature>
<feature type="compositionally biased region" description="Low complexity" evidence="1">
    <location>
        <begin position="1203"/>
        <end position="1225"/>
    </location>
</feature>
<evidence type="ECO:0000313" key="3">
    <source>
        <dbReference type="Proteomes" id="UP000224006"/>
    </source>
</evidence>
<dbReference type="OrthoDB" id="333388at2759"/>
<feature type="compositionally biased region" description="Low complexity" evidence="1">
    <location>
        <begin position="21"/>
        <end position="31"/>
    </location>
</feature>
<evidence type="ECO:0000256" key="1">
    <source>
        <dbReference type="SAM" id="MobiDB-lite"/>
    </source>
</evidence>
<feature type="compositionally biased region" description="Low complexity" evidence="1">
    <location>
        <begin position="385"/>
        <end position="400"/>
    </location>
</feature>
<feature type="compositionally biased region" description="Polar residues" evidence="1">
    <location>
        <begin position="35"/>
        <end position="45"/>
    </location>
</feature>
<feature type="compositionally biased region" description="Low complexity" evidence="1">
    <location>
        <begin position="1035"/>
        <end position="1046"/>
    </location>
</feature>
<dbReference type="RefSeq" id="XP_029217486.1">
    <property type="nucleotide sequence ID" value="XM_029366055.1"/>
</dbReference>
<comment type="caution">
    <text evidence="2">The sequence shown here is derived from an EMBL/GenBank/DDBJ whole genome shotgun (WGS) entry which is preliminary data.</text>
</comment>
<feature type="region of interest" description="Disordered" evidence="1">
    <location>
        <begin position="419"/>
        <end position="523"/>
    </location>
</feature>
<organism evidence="2 3">
    <name type="scientific">Besnoitia besnoiti</name>
    <name type="common">Apicomplexan protozoan</name>
    <dbReference type="NCBI Taxonomy" id="94643"/>
    <lineage>
        <taxon>Eukaryota</taxon>
        <taxon>Sar</taxon>
        <taxon>Alveolata</taxon>
        <taxon>Apicomplexa</taxon>
        <taxon>Conoidasida</taxon>
        <taxon>Coccidia</taxon>
        <taxon>Eucoccidiorida</taxon>
        <taxon>Eimeriorina</taxon>
        <taxon>Sarcocystidae</taxon>
        <taxon>Besnoitia</taxon>
    </lineage>
</organism>
<accession>A0A2A9MCZ9</accession>
<feature type="region of interest" description="Disordered" evidence="1">
    <location>
        <begin position="140"/>
        <end position="196"/>
    </location>
</feature>
<feature type="region of interest" description="Disordered" evidence="1">
    <location>
        <begin position="538"/>
        <end position="585"/>
    </location>
</feature>
<feature type="compositionally biased region" description="Basic and acidic residues" evidence="1">
    <location>
        <begin position="63"/>
        <end position="74"/>
    </location>
</feature>
<feature type="region of interest" description="Disordered" evidence="1">
    <location>
        <begin position="1"/>
        <end position="82"/>
    </location>
</feature>
<feature type="compositionally biased region" description="Low complexity" evidence="1">
    <location>
        <begin position="1012"/>
        <end position="1026"/>
    </location>
</feature>
<protein>
    <submittedName>
        <fullName evidence="2">Uncharacterized protein</fullName>
    </submittedName>
</protein>
<gene>
    <name evidence="2" type="ORF">BESB_076940</name>
</gene>
<feature type="compositionally biased region" description="Low complexity" evidence="1">
    <location>
        <begin position="514"/>
        <end position="523"/>
    </location>
</feature>
<keyword evidence="3" id="KW-1185">Reference proteome</keyword>
<dbReference type="EMBL" id="NWUJ01000008">
    <property type="protein sequence ID" value="PFH33477.1"/>
    <property type="molecule type" value="Genomic_DNA"/>
</dbReference>
<name>A0A2A9MCZ9_BESBE</name>
<dbReference type="Proteomes" id="UP000224006">
    <property type="component" value="Chromosome VII"/>
</dbReference>
<feature type="region of interest" description="Disordered" evidence="1">
    <location>
        <begin position="1159"/>
        <end position="1234"/>
    </location>
</feature>
<evidence type="ECO:0000313" key="2">
    <source>
        <dbReference type="EMBL" id="PFH33477.1"/>
    </source>
</evidence>
<feature type="region of interest" description="Disordered" evidence="1">
    <location>
        <begin position="1012"/>
        <end position="1051"/>
    </location>
</feature>
<proteinExistence type="predicted"/>
<feature type="compositionally biased region" description="Gly residues" evidence="1">
    <location>
        <begin position="161"/>
        <end position="175"/>
    </location>
</feature>